<dbReference type="SUPFAM" id="SSF55797">
    <property type="entry name" value="PR-1-like"/>
    <property type="match status" value="1"/>
</dbReference>
<organism evidence="1 2">
    <name type="scientific">Caenorhabditis remanei</name>
    <name type="common">Caenorhabditis vulgaris</name>
    <dbReference type="NCBI Taxonomy" id="31234"/>
    <lineage>
        <taxon>Eukaryota</taxon>
        <taxon>Metazoa</taxon>
        <taxon>Ecdysozoa</taxon>
        <taxon>Nematoda</taxon>
        <taxon>Chromadorea</taxon>
        <taxon>Rhabditida</taxon>
        <taxon>Rhabditina</taxon>
        <taxon>Rhabditomorpha</taxon>
        <taxon>Rhabditoidea</taxon>
        <taxon>Rhabditidae</taxon>
        <taxon>Peloderinae</taxon>
        <taxon>Caenorhabditis</taxon>
    </lineage>
</organism>
<protein>
    <recommendedName>
        <fullName evidence="3">SCP domain-containing protein</fullName>
    </recommendedName>
</protein>
<accession>A0A6A5GJB7</accession>
<dbReference type="Gene3D" id="3.40.33.10">
    <property type="entry name" value="CAP"/>
    <property type="match status" value="1"/>
</dbReference>
<dbReference type="RefSeq" id="XP_053583486.1">
    <property type="nucleotide sequence ID" value="XM_053734573.1"/>
</dbReference>
<dbReference type="Proteomes" id="UP000483820">
    <property type="component" value="Chromosome V"/>
</dbReference>
<dbReference type="AlphaFoldDB" id="A0A6A5GJB7"/>
<dbReference type="InterPro" id="IPR035940">
    <property type="entry name" value="CAP_sf"/>
</dbReference>
<evidence type="ECO:0008006" key="3">
    <source>
        <dbReference type="Google" id="ProtNLM"/>
    </source>
</evidence>
<evidence type="ECO:0000313" key="1">
    <source>
        <dbReference type="EMBL" id="KAF1755350.1"/>
    </source>
</evidence>
<dbReference type="KEGG" id="crq:GCK72_021919"/>
<name>A0A6A5GJB7_CAERE</name>
<dbReference type="GeneID" id="78777363"/>
<reference evidence="1 2" key="1">
    <citation type="submission" date="2019-12" db="EMBL/GenBank/DDBJ databases">
        <title>Chromosome-level assembly of the Caenorhabditis remanei genome.</title>
        <authorList>
            <person name="Teterina A.A."/>
            <person name="Willis J.H."/>
            <person name="Phillips P.C."/>
        </authorList>
    </citation>
    <scope>NUCLEOTIDE SEQUENCE [LARGE SCALE GENOMIC DNA]</scope>
    <source>
        <strain evidence="1 2">PX506</strain>
        <tissue evidence="1">Whole organism</tissue>
    </source>
</reference>
<dbReference type="EMBL" id="WUAV01000005">
    <property type="protein sequence ID" value="KAF1755350.1"/>
    <property type="molecule type" value="Genomic_DNA"/>
</dbReference>
<proteinExistence type="predicted"/>
<comment type="caution">
    <text evidence="1">The sequence shown here is derived from an EMBL/GenBank/DDBJ whole genome shotgun (WGS) entry which is preliminary data.</text>
</comment>
<gene>
    <name evidence="1" type="ORF">GCK72_021919</name>
</gene>
<evidence type="ECO:0000313" key="2">
    <source>
        <dbReference type="Proteomes" id="UP000483820"/>
    </source>
</evidence>
<dbReference type="CTD" id="78777363"/>
<sequence>MVEMTDTDRKTILDAVNKRRRDFAKNYRIANMNEMTYDVGFEKIAEGIPCQTQANDYMVVCYSNDRGWKSILEVRGYFEDEPTRNLMIPVQTKFGCVSLKESCYGPTCPVTARCVVGPQNVFQNRDFKGGWPGTKCPSDRDDTDGLCTLKN</sequence>